<dbReference type="KEGG" id="vnx:VNE69_12196"/>
<proteinExistence type="predicted"/>
<dbReference type="GeneID" id="90543058"/>
<gene>
    <name evidence="1" type="ORF">VNE69_12196</name>
</gene>
<dbReference type="RefSeq" id="XP_065331356.1">
    <property type="nucleotide sequence ID" value="XM_065475284.1"/>
</dbReference>
<dbReference type="AlphaFoldDB" id="A0AAX4JIS7"/>
<accession>A0AAX4JIS7</accession>
<evidence type="ECO:0000313" key="1">
    <source>
        <dbReference type="EMBL" id="WUR05211.1"/>
    </source>
</evidence>
<reference evidence="1" key="1">
    <citation type="journal article" date="2024" name="BMC Genomics">
        <title>Functional annotation of a divergent genome using sequence and structure-based similarity.</title>
        <authorList>
            <person name="Svedberg D."/>
            <person name="Winiger R.R."/>
            <person name="Berg A."/>
            <person name="Sharma H."/>
            <person name="Tellgren-Roth C."/>
            <person name="Debrunner-Vossbrinck B.A."/>
            <person name="Vossbrinck C.R."/>
            <person name="Barandun J."/>
        </authorList>
    </citation>
    <scope>NUCLEOTIDE SEQUENCE</scope>
    <source>
        <strain evidence="1">Illinois isolate</strain>
    </source>
</reference>
<dbReference type="GO" id="GO:0051301">
    <property type="term" value="P:cell division"/>
    <property type="evidence" value="ECO:0007669"/>
    <property type="project" value="UniProtKB-KW"/>
</dbReference>
<dbReference type="GO" id="GO:0006270">
    <property type="term" value="P:DNA replication initiation"/>
    <property type="evidence" value="ECO:0007669"/>
    <property type="project" value="InterPro"/>
</dbReference>
<sequence>MFTTNDPRKLLSYLKKISTIKIYVECDVISICSLRMLTSFLKKEVIKHEIVFIDDQNIRLDTNKNIQDLNKSKQDLNKSRSDLNKSRSDINKSRSDISNSILDDLEGDYIYLTSKDTLNKEDENNKRIIFSSVKCTCNINRLDLIFNMFRLLKQTNSLDESSLWALIVVYNYYKIYPYQTIKEEDSEEENEINNEICPECNDMYNTICIEIRNIEYHDKDGIHTEKDVNLPLLKYSNLYQSLKHDIFFISNNKLIYKKRKDLEDLKIKSFLAKKGVSLLKSNERYSNLDHTSRKYIYRKLDLSTQFIRKKGHTYKMSSLDCFLLMSYYCLLSKGLRSYLLLDNFKDNISTSTISSIYEIVYNIKDSIANVSKVDDILIYKLKCKKINNLVFYIKFAQSFIEIYRKRRYPEYNYIILIDKYEENSVLVFGRNIKIISEVKNSTIILKGMKIIDRLTFFKSKFTDINK</sequence>
<evidence type="ECO:0000313" key="2">
    <source>
        <dbReference type="Proteomes" id="UP001334084"/>
    </source>
</evidence>
<organism evidence="1 2">
    <name type="scientific">Vairimorpha necatrix</name>
    <dbReference type="NCBI Taxonomy" id="6039"/>
    <lineage>
        <taxon>Eukaryota</taxon>
        <taxon>Fungi</taxon>
        <taxon>Fungi incertae sedis</taxon>
        <taxon>Microsporidia</taxon>
        <taxon>Nosematidae</taxon>
        <taxon>Vairimorpha</taxon>
    </lineage>
</organism>
<name>A0AAX4JIS7_9MICR</name>
<dbReference type="EMBL" id="CP142737">
    <property type="protein sequence ID" value="WUR05211.1"/>
    <property type="molecule type" value="Genomic_DNA"/>
</dbReference>
<keyword evidence="2" id="KW-1185">Reference proteome</keyword>
<protein>
    <submittedName>
        <fullName evidence="1">Cell division control protein 45 (CDC45)</fullName>
    </submittedName>
</protein>
<keyword evidence="1" id="KW-0131">Cell cycle</keyword>
<dbReference type="Proteomes" id="UP001334084">
    <property type="component" value="Chromosome 12"/>
</dbReference>
<keyword evidence="1" id="KW-0132">Cell division</keyword>